<evidence type="ECO:0000256" key="7">
    <source>
        <dbReference type="RuleBase" id="RU363032"/>
    </source>
</evidence>
<keyword evidence="3" id="KW-1003">Cell membrane</keyword>
<feature type="domain" description="ABC transmembrane type-1" evidence="9">
    <location>
        <begin position="160"/>
        <end position="349"/>
    </location>
</feature>
<evidence type="ECO:0000259" key="9">
    <source>
        <dbReference type="PROSITE" id="PS50928"/>
    </source>
</evidence>
<keyword evidence="4 7" id="KW-0812">Transmembrane</keyword>
<dbReference type="AlphaFoldDB" id="A0A9W6I1I3"/>
<dbReference type="GO" id="GO:0055085">
    <property type="term" value="P:transmembrane transport"/>
    <property type="evidence" value="ECO:0007669"/>
    <property type="project" value="InterPro"/>
</dbReference>
<evidence type="ECO:0000256" key="2">
    <source>
        <dbReference type="ARBA" id="ARBA00022448"/>
    </source>
</evidence>
<feature type="transmembrane region" description="Helical" evidence="7">
    <location>
        <begin position="164"/>
        <end position="187"/>
    </location>
</feature>
<evidence type="ECO:0000313" key="11">
    <source>
        <dbReference type="Proteomes" id="UP001143474"/>
    </source>
</evidence>
<accession>A0A9W6I1I3</accession>
<dbReference type="RefSeq" id="WP_271218127.1">
    <property type="nucleotide sequence ID" value="NZ_BAAAVD010000045.1"/>
</dbReference>
<keyword evidence="6 7" id="KW-0472">Membrane</keyword>
<feature type="transmembrane region" description="Helical" evidence="7">
    <location>
        <begin position="326"/>
        <end position="349"/>
    </location>
</feature>
<dbReference type="Proteomes" id="UP001143474">
    <property type="component" value="Unassembled WGS sequence"/>
</dbReference>
<feature type="compositionally biased region" description="Basic and acidic residues" evidence="8">
    <location>
        <begin position="1"/>
        <end position="15"/>
    </location>
</feature>
<keyword evidence="5 7" id="KW-1133">Transmembrane helix</keyword>
<keyword evidence="2 7" id="KW-0813">Transport</keyword>
<dbReference type="InterPro" id="IPR035906">
    <property type="entry name" value="MetI-like_sf"/>
</dbReference>
<sequence length="361" mass="37252">MTIFDKESAFGHEPGRTVPPARRAADDADLPGLTLGSAGEPGGRRGGEPHGGPSAVAPPPPAVAASASPASPGVPVFPASSAVLASAAPVRRRYGLRPGLVAPLLFLVVAAVAALAPGLLSGTDPLAADPLHALAPPSAEHWFGTDHLGRDVLARIVHGAGHSLAIGAAAILFAAVAGTVLGALAGLSPRYLDEVFSRLFDILATFPELLLALLVISVTGPGTGNVILAIGLVQLPNYARVIRAQTFVVRRSGYVEQAVTFGLPRPVLILRHVLPNVLGPLPVIATIGMGTAIIATSGLSFLGLGPLPPSPEWGSMLAEARNYLRVAWWTVLFPGLAVTLSVVSLTLVGRHLQRRFERRLP</sequence>
<proteinExistence type="inferred from homology"/>
<comment type="similarity">
    <text evidence="7">Belongs to the binding-protein-dependent transport system permease family.</text>
</comment>
<evidence type="ECO:0000256" key="8">
    <source>
        <dbReference type="SAM" id="MobiDB-lite"/>
    </source>
</evidence>
<gene>
    <name evidence="10" type="ORF">GCM10017600_30870</name>
</gene>
<dbReference type="Pfam" id="PF00528">
    <property type="entry name" value="BPD_transp_1"/>
    <property type="match status" value="1"/>
</dbReference>
<comment type="caution">
    <text evidence="10">The sequence shown here is derived from an EMBL/GenBank/DDBJ whole genome shotgun (WGS) entry which is preliminary data.</text>
</comment>
<reference evidence="10" key="2">
    <citation type="submission" date="2023-01" db="EMBL/GenBank/DDBJ databases">
        <authorList>
            <person name="Sun Q."/>
            <person name="Evtushenko L."/>
        </authorList>
    </citation>
    <scope>NUCLEOTIDE SEQUENCE</scope>
    <source>
        <strain evidence="10">VKM Ac-2007</strain>
    </source>
</reference>
<dbReference type="PANTHER" id="PTHR43386:SF25">
    <property type="entry name" value="PEPTIDE ABC TRANSPORTER PERMEASE PROTEIN"/>
    <property type="match status" value="1"/>
</dbReference>
<dbReference type="GO" id="GO:0005886">
    <property type="term" value="C:plasma membrane"/>
    <property type="evidence" value="ECO:0007669"/>
    <property type="project" value="UniProtKB-SubCell"/>
</dbReference>
<name>A0A9W6I1I3_9ACTN</name>
<dbReference type="Gene3D" id="1.10.3720.10">
    <property type="entry name" value="MetI-like"/>
    <property type="match status" value="1"/>
</dbReference>
<evidence type="ECO:0000256" key="3">
    <source>
        <dbReference type="ARBA" id="ARBA00022475"/>
    </source>
</evidence>
<feature type="transmembrane region" description="Helical" evidence="7">
    <location>
        <begin position="100"/>
        <end position="120"/>
    </location>
</feature>
<dbReference type="CDD" id="cd06261">
    <property type="entry name" value="TM_PBP2"/>
    <property type="match status" value="1"/>
</dbReference>
<dbReference type="InterPro" id="IPR000515">
    <property type="entry name" value="MetI-like"/>
</dbReference>
<reference evidence="10" key="1">
    <citation type="journal article" date="2014" name="Int. J. Syst. Evol. Microbiol.">
        <title>Complete genome sequence of Corynebacterium casei LMG S-19264T (=DSM 44701T), isolated from a smear-ripened cheese.</title>
        <authorList>
            <consortium name="US DOE Joint Genome Institute (JGI-PGF)"/>
            <person name="Walter F."/>
            <person name="Albersmeier A."/>
            <person name="Kalinowski J."/>
            <person name="Ruckert C."/>
        </authorList>
    </citation>
    <scope>NUCLEOTIDE SEQUENCE</scope>
    <source>
        <strain evidence="10">VKM Ac-2007</strain>
    </source>
</reference>
<dbReference type="SUPFAM" id="SSF161098">
    <property type="entry name" value="MetI-like"/>
    <property type="match status" value="1"/>
</dbReference>
<evidence type="ECO:0000256" key="4">
    <source>
        <dbReference type="ARBA" id="ARBA00022692"/>
    </source>
</evidence>
<dbReference type="PANTHER" id="PTHR43386">
    <property type="entry name" value="OLIGOPEPTIDE TRANSPORT SYSTEM PERMEASE PROTEIN APPC"/>
    <property type="match status" value="1"/>
</dbReference>
<comment type="subcellular location">
    <subcellularLocation>
        <location evidence="1 7">Cell membrane</location>
        <topology evidence="1 7">Multi-pass membrane protein</topology>
    </subcellularLocation>
</comment>
<organism evidence="10 11">
    <name type="scientific">Streptosporangium carneum</name>
    <dbReference type="NCBI Taxonomy" id="47481"/>
    <lineage>
        <taxon>Bacteria</taxon>
        <taxon>Bacillati</taxon>
        <taxon>Actinomycetota</taxon>
        <taxon>Actinomycetes</taxon>
        <taxon>Streptosporangiales</taxon>
        <taxon>Streptosporangiaceae</taxon>
        <taxon>Streptosporangium</taxon>
    </lineage>
</organism>
<evidence type="ECO:0000256" key="5">
    <source>
        <dbReference type="ARBA" id="ARBA00022989"/>
    </source>
</evidence>
<feature type="transmembrane region" description="Helical" evidence="7">
    <location>
        <begin position="281"/>
        <end position="306"/>
    </location>
</feature>
<dbReference type="InterPro" id="IPR050366">
    <property type="entry name" value="BP-dependent_transpt_permease"/>
</dbReference>
<dbReference type="PROSITE" id="PS50928">
    <property type="entry name" value="ABC_TM1"/>
    <property type="match status" value="1"/>
</dbReference>
<evidence type="ECO:0000256" key="6">
    <source>
        <dbReference type="ARBA" id="ARBA00023136"/>
    </source>
</evidence>
<protein>
    <recommendedName>
        <fullName evidence="9">ABC transmembrane type-1 domain-containing protein</fullName>
    </recommendedName>
</protein>
<evidence type="ECO:0000256" key="1">
    <source>
        <dbReference type="ARBA" id="ARBA00004651"/>
    </source>
</evidence>
<dbReference type="EMBL" id="BSEV01000005">
    <property type="protein sequence ID" value="GLK09681.1"/>
    <property type="molecule type" value="Genomic_DNA"/>
</dbReference>
<keyword evidence="11" id="KW-1185">Reference proteome</keyword>
<evidence type="ECO:0000313" key="10">
    <source>
        <dbReference type="EMBL" id="GLK09681.1"/>
    </source>
</evidence>
<feature type="region of interest" description="Disordered" evidence="8">
    <location>
        <begin position="1"/>
        <end position="70"/>
    </location>
</feature>